<comment type="caution">
    <text evidence="1">The sequence shown here is derived from an EMBL/GenBank/DDBJ whole genome shotgun (WGS) entry which is preliminary data.</text>
</comment>
<sequence>MASIQKDVIDVIHMWLKFPGLHDFITVCSPWVMCAELDWSVKGVLLLERGASPSSLFPPLVTSFIRSLAAAFRSLREPRRRPPSPLADATGD</sequence>
<name>A0AAN9K7H2_CLITE</name>
<evidence type="ECO:0000313" key="1">
    <source>
        <dbReference type="EMBL" id="KAK7311663.1"/>
    </source>
</evidence>
<proteinExistence type="predicted"/>
<dbReference type="Proteomes" id="UP001359559">
    <property type="component" value="Unassembled WGS sequence"/>
</dbReference>
<dbReference type="AlphaFoldDB" id="A0AAN9K7H2"/>
<evidence type="ECO:0000313" key="2">
    <source>
        <dbReference type="Proteomes" id="UP001359559"/>
    </source>
</evidence>
<accession>A0AAN9K7H2</accession>
<gene>
    <name evidence="1" type="ORF">RJT34_09943</name>
</gene>
<protein>
    <submittedName>
        <fullName evidence="1">Uncharacterized protein</fullName>
    </submittedName>
</protein>
<dbReference type="EMBL" id="JAYKXN010000002">
    <property type="protein sequence ID" value="KAK7311663.1"/>
    <property type="molecule type" value="Genomic_DNA"/>
</dbReference>
<reference evidence="1 2" key="1">
    <citation type="submission" date="2024-01" db="EMBL/GenBank/DDBJ databases">
        <title>The genomes of 5 underutilized Papilionoideae crops provide insights into root nodulation and disease resistance.</title>
        <authorList>
            <person name="Yuan L."/>
        </authorList>
    </citation>
    <scope>NUCLEOTIDE SEQUENCE [LARGE SCALE GENOMIC DNA]</scope>
    <source>
        <strain evidence="1">LY-2023</strain>
        <tissue evidence="1">Leaf</tissue>
    </source>
</reference>
<keyword evidence="2" id="KW-1185">Reference proteome</keyword>
<organism evidence="1 2">
    <name type="scientific">Clitoria ternatea</name>
    <name type="common">Butterfly pea</name>
    <dbReference type="NCBI Taxonomy" id="43366"/>
    <lineage>
        <taxon>Eukaryota</taxon>
        <taxon>Viridiplantae</taxon>
        <taxon>Streptophyta</taxon>
        <taxon>Embryophyta</taxon>
        <taxon>Tracheophyta</taxon>
        <taxon>Spermatophyta</taxon>
        <taxon>Magnoliopsida</taxon>
        <taxon>eudicotyledons</taxon>
        <taxon>Gunneridae</taxon>
        <taxon>Pentapetalae</taxon>
        <taxon>rosids</taxon>
        <taxon>fabids</taxon>
        <taxon>Fabales</taxon>
        <taxon>Fabaceae</taxon>
        <taxon>Papilionoideae</taxon>
        <taxon>50 kb inversion clade</taxon>
        <taxon>NPAAA clade</taxon>
        <taxon>indigoferoid/millettioid clade</taxon>
        <taxon>Phaseoleae</taxon>
        <taxon>Clitoria</taxon>
    </lineage>
</organism>